<dbReference type="CDD" id="cd06261">
    <property type="entry name" value="TM_PBP2"/>
    <property type="match status" value="1"/>
</dbReference>
<dbReference type="HOGENOM" id="CLU_046113_1_1_5"/>
<dbReference type="OrthoDB" id="9799271at2"/>
<reference evidence="10" key="1">
    <citation type="journal article" date="2014" name="BMC Genomics">
        <title>Genome sequencing of two Neorhizobium galegae strains reveals a noeT gene responsible for the unusual acetylation of the nodulation factors.</title>
        <authorList>
            <person name="Osterman J."/>
            <person name="Marsh J."/>
            <person name="Laine P.K."/>
            <person name="Zeng Z."/>
            <person name="Alatalo E."/>
            <person name="Sullivan J.T."/>
            <person name="Young J.P."/>
            <person name="Thomas-Oates J."/>
            <person name="Paulin L."/>
            <person name="Lindstrom K."/>
        </authorList>
    </citation>
    <scope>NUCLEOTIDE SEQUENCE [LARGE SCALE GENOMIC DNA]</scope>
    <source>
        <strain evidence="10">HAMBI 540</strain>
    </source>
</reference>
<keyword evidence="4 7" id="KW-0812">Transmembrane</keyword>
<feature type="transmembrane region" description="Helical" evidence="7">
    <location>
        <begin position="209"/>
        <end position="228"/>
    </location>
</feature>
<evidence type="ECO:0000313" key="9">
    <source>
        <dbReference type="EMBL" id="CDN51606.1"/>
    </source>
</evidence>
<feature type="transmembrane region" description="Helical" evidence="7">
    <location>
        <begin position="240"/>
        <end position="261"/>
    </location>
</feature>
<dbReference type="eggNOG" id="COG0600">
    <property type="taxonomic scope" value="Bacteria"/>
</dbReference>
<keyword evidence="3" id="KW-1003">Cell membrane</keyword>
<dbReference type="PATRIC" id="fig|1028800.3.peg.5560"/>
<evidence type="ECO:0000313" key="10">
    <source>
        <dbReference type="Proteomes" id="UP000028181"/>
    </source>
</evidence>
<feature type="domain" description="ABC transmembrane type-1" evidence="8">
    <location>
        <begin position="78"/>
        <end position="258"/>
    </location>
</feature>
<evidence type="ECO:0000256" key="1">
    <source>
        <dbReference type="ARBA" id="ARBA00004651"/>
    </source>
</evidence>
<geneLocation type="plasmid" evidence="10">
    <name>II</name>
</geneLocation>
<evidence type="ECO:0000256" key="5">
    <source>
        <dbReference type="ARBA" id="ARBA00022989"/>
    </source>
</evidence>
<feature type="transmembrane region" description="Helical" evidence="7">
    <location>
        <begin position="85"/>
        <end position="105"/>
    </location>
</feature>
<dbReference type="GO" id="GO:0005886">
    <property type="term" value="C:plasma membrane"/>
    <property type="evidence" value="ECO:0007669"/>
    <property type="project" value="UniProtKB-SubCell"/>
</dbReference>
<dbReference type="PROSITE" id="PS50928">
    <property type="entry name" value="ABC_TM1"/>
    <property type="match status" value="1"/>
</dbReference>
<evidence type="ECO:0000256" key="3">
    <source>
        <dbReference type="ARBA" id="ARBA00022475"/>
    </source>
</evidence>
<dbReference type="InterPro" id="IPR035906">
    <property type="entry name" value="MetI-like_sf"/>
</dbReference>
<protein>
    <submittedName>
        <fullName evidence="9">ABC-type nitrate/sulfonate/bicarbonate transport system, permease component</fullName>
    </submittedName>
</protein>
<feature type="transmembrane region" description="Helical" evidence="7">
    <location>
        <begin position="117"/>
        <end position="138"/>
    </location>
</feature>
<keyword evidence="6 7" id="KW-0472">Membrane</keyword>
<evidence type="ECO:0000256" key="4">
    <source>
        <dbReference type="ARBA" id="ARBA00022692"/>
    </source>
</evidence>
<gene>
    <name evidence="9" type="ORF">RG540_PA09300</name>
</gene>
<sequence>MRSAEITAGPAETRPLSLSFLRPSRSAIIGTLAVLAFLVLWQIAPTMGWVNGRFTSRPTEVFFAAIDIFKNDNFLYHARISLTEFVAGFALAIVVSIPLGVLLGTSKIARYLIDPPLMALYIAPTLVLLPIMVIWLGIDMAPKIAVVFLGAVFPIVLNTMAGMSEADPRFIRMARSFGATRFDIFTRVLVPGSLPALLTGLRLAVGRAVLGVIVGELFVSQAGIGYQLNLYGSAMRIDRLLVYALIVSAFGYTLTVIVRSVENKVRDWRSK</sequence>
<keyword evidence="5 7" id="KW-1133">Transmembrane helix</keyword>
<comment type="subcellular location">
    <subcellularLocation>
        <location evidence="1 7">Cell membrane</location>
        <topology evidence="1 7">Multi-pass membrane protein</topology>
    </subcellularLocation>
</comment>
<dbReference type="Pfam" id="PF00528">
    <property type="entry name" value="BPD_transp_1"/>
    <property type="match status" value="1"/>
</dbReference>
<proteinExistence type="inferred from homology"/>
<dbReference type="KEGG" id="ngg:RG540_PA09300"/>
<keyword evidence="10" id="KW-1185">Reference proteome</keyword>
<name>A0A068T0L5_NEOGA</name>
<dbReference type="InterPro" id="IPR000515">
    <property type="entry name" value="MetI-like"/>
</dbReference>
<keyword evidence="2 7" id="KW-0813">Transport</keyword>
<evidence type="ECO:0000259" key="8">
    <source>
        <dbReference type="PROSITE" id="PS50928"/>
    </source>
</evidence>
<dbReference type="GO" id="GO:0055085">
    <property type="term" value="P:transmembrane transport"/>
    <property type="evidence" value="ECO:0007669"/>
    <property type="project" value="InterPro"/>
</dbReference>
<dbReference type="GeneID" id="24260151"/>
<dbReference type="PANTHER" id="PTHR30151">
    <property type="entry name" value="ALKANE SULFONATE ABC TRANSPORTER-RELATED, MEMBRANE SUBUNIT"/>
    <property type="match status" value="1"/>
</dbReference>
<feature type="transmembrane region" description="Helical" evidence="7">
    <location>
        <begin position="144"/>
        <end position="163"/>
    </location>
</feature>
<dbReference type="SUPFAM" id="SSF161098">
    <property type="entry name" value="MetI-like"/>
    <property type="match status" value="1"/>
</dbReference>
<dbReference type="RefSeq" id="WP_041365137.1">
    <property type="nucleotide sequence ID" value="NZ_HG938354.1"/>
</dbReference>
<evidence type="ECO:0000256" key="7">
    <source>
        <dbReference type="RuleBase" id="RU363032"/>
    </source>
</evidence>
<evidence type="ECO:0000256" key="6">
    <source>
        <dbReference type="ARBA" id="ARBA00023136"/>
    </source>
</evidence>
<dbReference type="AlphaFoldDB" id="A0A068T0L5"/>
<organism evidence="9 10">
    <name type="scientific">Neorhizobium galegae bv. orientalis str. HAMBI 540</name>
    <dbReference type="NCBI Taxonomy" id="1028800"/>
    <lineage>
        <taxon>Bacteria</taxon>
        <taxon>Pseudomonadati</taxon>
        <taxon>Pseudomonadota</taxon>
        <taxon>Alphaproteobacteria</taxon>
        <taxon>Hyphomicrobiales</taxon>
        <taxon>Rhizobiaceae</taxon>
        <taxon>Rhizobium/Agrobacterium group</taxon>
        <taxon>Neorhizobium</taxon>
    </lineage>
</organism>
<dbReference type="PANTHER" id="PTHR30151:SF0">
    <property type="entry name" value="ABC TRANSPORTER PERMEASE PROTEIN MJ0413-RELATED"/>
    <property type="match status" value="1"/>
</dbReference>
<dbReference type="Proteomes" id="UP000028181">
    <property type="component" value="Plasmid pHAMBI540a"/>
</dbReference>
<dbReference type="EMBL" id="HG938354">
    <property type="protein sequence ID" value="CDN51606.1"/>
    <property type="molecule type" value="Genomic_DNA"/>
</dbReference>
<comment type="similarity">
    <text evidence="7">Belongs to the binding-protein-dependent transport system permease family.</text>
</comment>
<keyword evidence="9" id="KW-0614">Plasmid</keyword>
<accession>A0A068T0L5</accession>
<dbReference type="Gene3D" id="1.10.3720.10">
    <property type="entry name" value="MetI-like"/>
    <property type="match status" value="1"/>
</dbReference>
<evidence type="ECO:0000256" key="2">
    <source>
        <dbReference type="ARBA" id="ARBA00022448"/>
    </source>
</evidence>
<feature type="transmembrane region" description="Helical" evidence="7">
    <location>
        <begin position="26"/>
        <end position="44"/>
    </location>
</feature>